<feature type="region of interest" description="Disordered" evidence="3">
    <location>
        <begin position="685"/>
        <end position="722"/>
    </location>
</feature>
<feature type="compositionally biased region" description="Basic and acidic residues" evidence="3">
    <location>
        <begin position="274"/>
        <end position="286"/>
    </location>
</feature>
<feature type="domain" description="Enoyl reductase (ER)" evidence="5">
    <location>
        <begin position="1190"/>
        <end position="1479"/>
    </location>
</feature>
<comment type="caution">
    <text evidence="6">The sequence shown here is derived from an EMBL/GenBank/DDBJ whole genome shotgun (WGS) entry which is preliminary data.</text>
</comment>
<sequence>MIDLPHPPMNTPAEEKRDGVAKDQFQSFIPRGFAGNQPIYKPLTTHPEVVIANQCIEGIAQTNQQIVASLARQNLPKCHPDVFDGDATLFHPWKGSFQAMTQDANLSPSQEMIAYLRNYTKGNAQDLVNHFRKRQQDDPTVTLRELWKELERRFGNTAILTDALLQRLKDSAKFTVRDKTKLQEFADVCDGVDNQMTTLSGLACLNYPNAIKPIVDNLPSFLRFKWEKEVVEYAEENNDLYPTFHQFSVMIQKQARLKNYPNVVASEHLNPNDPRLRDPKRERPKDNRVFKTRAEDINDDKGFGVDNKNERFCSFHERKGHELSECKAFSKKTLEERTDWIKKAGLCFRCLIGKHRAKQCKENVKCGKCKSERHPTILHKDKVEKQENEERNNGEERVNEDLQSRCTSVCQGRSGGLSCSKILLVDVYAEDRPENAHRVYAIMDDQRQDRGVPTPTTTKHYPHLDEVSKEIPPLDQEAKIGILIGRDAPELLKVRAFKNGPKGAPWAQKLALGWTVSGQMCLDRVGGPVLISARSTVVQLPPPTLVIEPRVQHEEGAHANLETHPGYRTVTCPNYFEVKDEIKDHSEKTKSNVYRTTPEDNEIGLSWEDRQFLHIMEKGIHKNESGNWEMPLPFRSPNVTMPNNREQAMSRLQSLLRTFKRKPQMEKDYLEFLGKVIKRGHAVPVQRSDVSTEQEGKSTSPEEKAVVLGKKKQKDKPLGWDEPLPDDSNLRWQSWRSELPALENVSVSRCYHPRNFGRVARSEIHAFSDASKDAIATAVYLKQVNEEGEISVSLAFGQSKVAPTQPTSIPRLELCAAVLATQAVKKLTKELDIEIHSVTFYTDSKVVLGYIKNDIRRFHIYVANRVQAIRDVSEPSQWKYIDTSTNPADLATRGITVKVLQESDWLRGPSFLKSNSLTTSPVDESDGDIDENDPEVRQEAKVHATSTQKALGLGSERFDRFSEWSTLQRAIAKLVMRAKRFKIKSDPQTSQHDHETTESGDNDGPTLDASKRAEILIIRTAQEEAFADEISVLQRRSGNEPESRQSLRERRTVLRKSSLFRLDPFLDKDGVLRVGGRIHRSDLGFEEKHPTILPKKHHVSELLIRHYHHKVYHQGRQITHGALRQAVRTKWRNREQNLSGGDVILVKDNDVSRNEWPMGKIVEALTSEDGKVRKVKIMVCKEGKRKIVYRPISEIVLLLPTEKDNDLNDKDSISLGEECDVDSEKVIDSKVNALPIGTKVSGAMGCRTHAVMPGKKLTNLDFLGDLPLSYGIGVLGLAGLTAYFGVLNILAPKEGETLYVNSAAGAVGAIVGQIAKIKGCRVVGSAGSDEKVAYCKSLGFDEVFNYKTVTSVKDALKETCPNGIDMFFENVGGPGFSKVIYQMNNNGRVAVCGAIATYNQKRPGLIEDILWPLVGNRIKVQGFNVMQFTSDFPIAGKHIVQWIKEGKIIVKEHITYGFENFPKAFVELFTGDNFGKAVVIVGNSSKL</sequence>
<keyword evidence="4" id="KW-0812">Transmembrane</keyword>
<keyword evidence="7" id="KW-1185">Reference proteome</keyword>
<dbReference type="PANTHER" id="PTHR47331">
    <property type="entry name" value="PHD-TYPE DOMAIN-CONTAINING PROTEIN"/>
    <property type="match status" value="1"/>
</dbReference>
<dbReference type="Pfam" id="PF18701">
    <property type="entry name" value="DUF5641"/>
    <property type="match status" value="1"/>
</dbReference>
<evidence type="ECO:0000259" key="5">
    <source>
        <dbReference type="SMART" id="SM00829"/>
    </source>
</evidence>
<keyword evidence="4" id="KW-1133">Transmembrane helix</keyword>
<protein>
    <recommendedName>
        <fullName evidence="1">15-oxoprostaglandin 13-reductase</fullName>
        <ecNumber evidence="1">1.3.1.48</ecNumber>
    </recommendedName>
</protein>
<keyword evidence="2" id="KW-0560">Oxidoreductase</keyword>
<feature type="transmembrane region" description="Helical" evidence="4">
    <location>
        <begin position="1298"/>
        <end position="1315"/>
    </location>
</feature>
<reference evidence="6" key="1">
    <citation type="submission" date="2020-04" db="EMBL/GenBank/DDBJ databases">
        <authorList>
            <person name="Alioto T."/>
            <person name="Alioto T."/>
            <person name="Gomez Garrido J."/>
        </authorList>
    </citation>
    <scope>NUCLEOTIDE SEQUENCE</scope>
    <source>
        <strain evidence="6">A484AB</strain>
    </source>
</reference>
<dbReference type="SUPFAM" id="SSF51735">
    <property type="entry name" value="NAD(P)-binding Rossmann-fold domains"/>
    <property type="match status" value="1"/>
</dbReference>
<dbReference type="EC" id="1.3.1.48" evidence="1"/>
<feature type="compositionally biased region" description="Pro residues" evidence="3">
    <location>
        <begin position="1"/>
        <end position="10"/>
    </location>
</feature>
<dbReference type="PANTHER" id="PTHR47331:SF6">
    <property type="entry name" value="DOUBLECORTIN DOMAIN-CONTAINING PROTEIN"/>
    <property type="match status" value="1"/>
</dbReference>
<dbReference type="InterPro" id="IPR020843">
    <property type="entry name" value="ER"/>
</dbReference>
<dbReference type="Pfam" id="PF05380">
    <property type="entry name" value="Peptidase_A17"/>
    <property type="match status" value="1"/>
</dbReference>
<dbReference type="InterPro" id="IPR040676">
    <property type="entry name" value="DUF5641"/>
</dbReference>
<organism evidence="6 7">
    <name type="scientific">Paramuricea clavata</name>
    <name type="common">Red gorgonian</name>
    <name type="synonym">Violescent sea-whip</name>
    <dbReference type="NCBI Taxonomy" id="317549"/>
    <lineage>
        <taxon>Eukaryota</taxon>
        <taxon>Metazoa</taxon>
        <taxon>Cnidaria</taxon>
        <taxon>Anthozoa</taxon>
        <taxon>Octocorallia</taxon>
        <taxon>Malacalcyonacea</taxon>
        <taxon>Plexauridae</taxon>
        <taxon>Paramuricea</taxon>
    </lineage>
</organism>
<dbReference type="FunFam" id="3.40.50.720:FF:000121">
    <property type="entry name" value="Prostaglandin reductase 2"/>
    <property type="match status" value="1"/>
</dbReference>
<dbReference type="Gene3D" id="3.40.50.720">
    <property type="entry name" value="NAD(P)-binding Rossmann-like Domain"/>
    <property type="match status" value="1"/>
</dbReference>
<dbReference type="SMART" id="SM00829">
    <property type="entry name" value="PKS_ER"/>
    <property type="match status" value="1"/>
</dbReference>
<dbReference type="InterPro" id="IPR013149">
    <property type="entry name" value="ADH-like_C"/>
</dbReference>
<accession>A0A6S7GB48</accession>
<feature type="region of interest" description="Disordered" evidence="3">
    <location>
        <begin position="1"/>
        <end position="20"/>
    </location>
</feature>
<evidence type="ECO:0000256" key="1">
    <source>
        <dbReference type="ARBA" id="ARBA00011981"/>
    </source>
</evidence>
<dbReference type="EMBL" id="CACRXK020000518">
    <property type="protein sequence ID" value="CAB3982581.1"/>
    <property type="molecule type" value="Genomic_DNA"/>
</dbReference>
<feature type="transmembrane region" description="Helical" evidence="4">
    <location>
        <begin position="1268"/>
        <end position="1291"/>
    </location>
</feature>
<dbReference type="InterPro" id="IPR008042">
    <property type="entry name" value="Retrotrans_Pao"/>
</dbReference>
<feature type="compositionally biased region" description="Basic and acidic residues" evidence="3">
    <location>
        <begin position="694"/>
        <end position="705"/>
    </location>
</feature>
<dbReference type="GO" id="GO:0047522">
    <property type="term" value="F:15-oxoprostaglandin 13-reductase [NAD(P)+] activity"/>
    <property type="evidence" value="ECO:0007669"/>
    <property type="project" value="UniProtKB-EC"/>
</dbReference>
<evidence type="ECO:0000256" key="3">
    <source>
        <dbReference type="SAM" id="MobiDB-lite"/>
    </source>
</evidence>
<feature type="region of interest" description="Disordered" evidence="3">
    <location>
        <begin position="266"/>
        <end position="286"/>
    </location>
</feature>
<evidence type="ECO:0000256" key="4">
    <source>
        <dbReference type="SAM" id="Phobius"/>
    </source>
</evidence>
<feature type="region of interest" description="Disordered" evidence="3">
    <location>
        <begin position="983"/>
        <end position="1008"/>
    </location>
</feature>
<dbReference type="OrthoDB" id="809632at2759"/>
<keyword evidence="4" id="KW-0472">Membrane</keyword>
<dbReference type="InterPro" id="IPR036291">
    <property type="entry name" value="NAD(P)-bd_dom_sf"/>
</dbReference>
<dbReference type="Pfam" id="PF00107">
    <property type="entry name" value="ADH_zinc_N"/>
    <property type="match status" value="1"/>
</dbReference>
<gene>
    <name evidence="6" type="ORF">PACLA_8A042567</name>
</gene>
<evidence type="ECO:0000256" key="2">
    <source>
        <dbReference type="ARBA" id="ARBA00023002"/>
    </source>
</evidence>
<evidence type="ECO:0000313" key="6">
    <source>
        <dbReference type="EMBL" id="CAB3982581.1"/>
    </source>
</evidence>
<proteinExistence type="predicted"/>
<dbReference type="Gene3D" id="3.90.180.10">
    <property type="entry name" value="Medium-chain alcohol dehydrogenases, catalytic domain"/>
    <property type="match status" value="1"/>
</dbReference>
<dbReference type="Proteomes" id="UP001152795">
    <property type="component" value="Unassembled WGS sequence"/>
</dbReference>
<name>A0A6S7GB48_PARCT</name>
<evidence type="ECO:0000313" key="7">
    <source>
        <dbReference type="Proteomes" id="UP001152795"/>
    </source>
</evidence>